<organism evidence="3">
    <name type="scientific">Sinorhizobium medicae</name>
    <dbReference type="NCBI Taxonomy" id="110321"/>
    <lineage>
        <taxon>Bacteria</taxon>
        <taxon>Pseudomonadati</taxon>
        <taxon>Pseudomonadota</taxon>
        <taxon>Alphaproteobacteria</taxon>
        <taxon>Hyphomicrobiales</taxon>
        <taxon>Rhizobiaceae</taxon>
        <taxon>Sinorhizobium/Ensifer group</taxon>
        <taxon>Sinorhizobium</taxon>
    </lineage>
</organism>
<gene>
    <name evidence="3" type="ORF">EMEDMD4_790361</name>
</gene>
<accession>A0A508X693</accession>
<feature type="domain" description="AB hydrolase-1" evidence="2">
    <location>
        <begin position="30"/>
        <end position="241"/>
    </location>
</feature>
<dbReference type="SUPFAM" id="SSF53474">
    <property type="entry name" value="alpha/beta-Hydrolases"/>
    <property type="match status" value="1"/>
</dbReference>
<dbReference type="Proteomes" id="UP000507954">
    <property type="component" value="Unassembled WGS sequence"/>
</dbReference>
<proteinExistence type="predicted"/>
<evidence type="ECO:0000256" key="1">
    <source>
        <dbReference type="SAM" id="SignalP"/>
    </source>
</evidence>
<keyword evidence="1" id="KW-0732">Signal</keyword>
<reference evidence="3" key="1">
    <citation type="submission" date="2019-06" db="EMBL/GenBank/DDBJ databases">
        <authorList>
            <person name="Le Quere A."/>
            <person name="Colella S."/>
        </authorList>
    </citation>
    <scope>NUCLEOTIDE SEQUENCE</scope>
    <source>
        <strain evidence="3">EmedicaeMD41</strain>
    </source>
</reference>
<dbReference type="InterPro" id="IPR029058">
    <property type="entry name" value="AB_hydrolase_fold"/>
</dbReference>
<dbReference type="EMBL" id="CABFNB010000149">
    <property type="protein sequence ID" value="VTZ65337.1"/>
    <property type="molecule type" value="Genomic_DNA"/>
</dbReference>
<feature type="signal peptide" evidence="1">
    <location>
        <begin position="1"/>
        <end position="24"/>
    </location>
</feature>
<dbReference type="InterPro" id="IPR000073">
    <property type="entry name" value="AB_hydrolase_1"/>
</dbReference>
<dbReference type="InterPro" id="IPR052897">
    <property type="entry name" value="Sec-Metab_Biosynth_Hydrolase"/>
</dbReference>
<evidence type="ECO:0000313" key="3">
    <source>
        <dbReference type="EMBL" id="VTZ65337.1"/>
    </source>
</evidence>
<name>A0A508X693_9HYPH</name>
<dbReference type="PANTHER" id="PTHR37017">
    <property type="entry name" value="AB HYDROLASE-1 DOMAIN-CONTAINING PROTEIN-RELATED"/>
    <property type="match status" value="1"/>
</dbReference>
<dbReference type="PANTHER" id="PTHR37017:SF11">
    <property type="entry name" value="ESTERASE_LIPASE_THIOESTERASE DOMAIN-CONTAINING PROTEIN"/>
    <property type="match status" value="1"/>
</dbReference>
<protein>
    <recommendedName>
        <fullName evidence="2">AB hydrolase-1 domain-containing protein</fullName>
    </recommendedName>
</protein>
<dbReference type="AlphaFoldDB" id="A0A508X693"/>
<feature type="chain" id="PRO_5021421108" description="AB hydrolase-1 domain-containing protein" evidence="1">
    <location>
        <begin position="25"/>
        <end position="252"/>
    </location>
</feature>
<dbReference type="RefSeq" id="WP_180162202.1">
    <property type="nucleotide sequence ID" value="NZ_CABFNB010000149.1"/>
</dbReference>
<evidence type="ECO:0000259" key="2">
    <source>
        <dbReference type="Pfam" id="PF12697"/>
    </source>
</evidence>
<dbReference type="Gene3D" id="3.40.50.1820">
    <property type="entry name" value="alpha/beta hydrolase"/>
    <property type="match status" value="1"/>
</dbReference>
<dbReference type="Pfam" id="PF12697">
    <property type="entry name" value="Abhydrolase_6"/>
    <property type="match status" value="1"/>
</dbReference>
<sequence>MNRRYISTLALAFAISVIAFTAHAADVKNIVIVRGALADGSGWRKATEILESRGFHVTIVQQPITSLADDVAATERILDLQDGPSLLVGHSYGGMVITEAGHRPDVAGLVYVAAFQPNKGESLFDLASSKPPAGKNIKETSDGKYLYLDPHAFAEDFAADLPKPEASFMARSQVFASKEAFAAKVDDPAWKTKMSWTVVATEDRSIHPDLERAMAKRAGSTVTEIKSSHAVFASHPQEVADIIAEAAGKAGR</sequence>